<dbReference type="Gene3D" id="1.10.287.130">
    <property type="match status" value="1"/>
</dbReference>
<sequence length="71" mass="8006">MNETSLQLLSQQIHDARKPLNRISMQAELIKLVLENDLDKAKAITAVEQIIRSCQDCSKQLQLMLTEKAVG</sequence>
<dbReference type="OrthoDB" id="5704732at2"/>
<reference evidence="2" key="1">
    <citation type="submission" date="2016-09" db="EMBL/GenBank/DDBJ databases">
        <authorList>
            <person name="Wan X."/>
            <person name="Hou S."/>
        </authorList>
    </citation>
    <scope>NUCLEOTIDE SEQUENCE [LARGE SCALE GENOMIC DNA]</scope>
    <source>
        <strain evidence="2">KH87</strain>
    </source>
</reference>
<protein>
    <submittedName>
        <fullName evidence="1">Histidine kinase</fullName>
    </submittedName>
</protein>
<keyword evidence="1" id="KW-0808">Transferase</keyword>
<gene>
    <name evidence="1" type="ORF">BI198_04260</name>
</gene>
<dbReference type="EMBL" id="MKEK01000001">
    <property type="protein sequence ID" value="OEY68865.1"/>
    <property type="molecule type" value="Genomic_DNA"/>
</dbReference>
<name>A0A1E7Q3W3_9GAMM</name>
<dbReference type="GO" id="GO:0016301">
    <property type="term" value="F:kinase activity"/>
    <property type="evidence" value="ECO:0007669"/>
    <property type="project" value="UniProtKB-KW"/>
</dbReference>
<dbReference type="RefSeq" id="WP_070048431.1">
    <property type="nucleotide sequence ID" value="NZ_CBCSDO010000003.1"/>
</dbReference>
<keyword evidence="2" id="KW-1185">Reference proteome</keyword>
<keyword evidence="1" id="KW-0418">Kinase</keyword>
<proteinExistence type="predicted"/>
<organism evidence="1 2">
    <name type="scientific">Rheinheimera salexigens</name>
    <dbReference type="NCBI Taxonomy" id="1628148"/>
    <lineage>
        <taxon>Bacteria</taxon>
        <taxon>Pseudomonadati</taxon>
        <taxon>Pseudomonadota</taxon>
        <taxon>Gammaproteobacteria</taxon>
        <taxon>Chromatiales</taxon>
        <taxon>Chromatiaceae</taxon>
        <taxon>Rheinheimera</taxon>
    </lineage>
</organism>
<dbReference type="STRING" id="1628148.BI198_04260"/>
<dbReference type="Proteomes" id="UP000242258">
    <property type="component" value="Unassembled WGS sequence"/>
</dbReference>
<comment type="caution">
    <text evidence="1">The sequence shown here is derived from an EMBL/GenBank/DDBJ whole genome shotgun (WGS) entry which is preliminary data.</text>
</comment>
<dbReference type="AlphaFoldDB" id="A0A1E7Q3W3"/>
<evidence type="ECO:0000313" key="1">
    <source>
        <dbReference type="EMBL" id="OEY68865.1"/>
    </source>
</evidence>
<evidence type="ECO:0000313" key="2">
    <source>
        <dbReference type="Proteomes" id="UP000242258"/>
    </source>
</evidence>
<accession>A0A1E7Q3W3</accession>